<comment type="caution">
    <text evidence="1">The sequence shown here is derived from an EMBL/GenBank/DDBJ whole genome shotgun (WGS) entry which is preliminary data.</text>
</comment>
<dbReference type="Proteomes" id="UP000055024">
    <property type="component" value="Unassembled WGS sequence"/>
</dbReference>
<dbReference type="EMBL" id="JYDP01010335">
    <property type="protein sequence ID" value="KRY61932.1"/>
    <property type="molecule type" value="Genomic_DNA"/>
</dbReference>
<evidence type="ECO:0000313" key="2">
    <source>
        <dbReference type="Proteomes" id="UP000055024"/>
    </source>
</evidence>
<reference evidence="1 2" key="1">
    <citation type="submission" date="2015-01" db="EMBL/GenBank/DDBJ databases">
        <title>Evolution of Trichinella species and genotypes.</title>
        <authorList>
            <person name="Korhonen P.K."/>
            <person name="Edoardo P."/>
            <person name="Giuseppe L.R."/>
            <person name="Gasser R.B."/>
        </authorList>
    </citation>
    <scope>NUCLEOTIDE SEQUENCE [LARGE SCALE GENOMIC DNA]</scope>
    <source>
        <strain evidence="1">ISS1029</strain>
    </source>
</reference>
<name>A0A0V1DJY6_9BILA</name>
<dbReference type="AlphaFoldDB" id="A0A0V1DJY6"/>
<sequence length="30" mass="3333">MLRIFAFSTKLTVNHLDSSNLWADVVAVLA</sequence>
<keyword evidence="2" id="KW-1185">Reference proteome</keyword>
<proteinExistence type="predicted"/>
<organism evidence="1 2">
    <name type="scientific">Trichinella zimbabwensis</name>
    <dbReference type="NCBI Taxonomy" id="268475"/>
    <lineage>
        <taxon>Eukaryota</taxon>
        <taxon>Metazoa</taxon>
        <taxon>Ecdysozoa</taxon>
        <taxon>Nematoda</taxon>
        <taxon>Enoplea</taxon>
        <taxon>Dorylaimia</taxon>
        <taxon>Trichinellida</taxon>
        <taxon>Trichinellidae</taxon>
        <taxon>Trichinella</taxon>
    </lineage>
</organism>
<protein>
    <submittedName>
        <fullName evidence="1">Uncharacterized protein</fullName>
    </submittedName>
</protein>
<accession>A0A0V1DJY6</accession>
<evidence type="ECO:0000313" key="1">
    <source>
        <dbReference type="EMBL" id="KRY61932.1"/>
    </source>
</evidence>
<gene>
    <name evidence="1" type="ORF">T11_9473</name>
</gene>